<dbReference type="Proteomes" id="UP001279734">
    <property type="component" value="Unassembled WGS sequence"/>
</dbReference>
<dbReference type="AlphaFoldDB" id="A0AAD3RYH7"/>
<proteinExistence type="predicted"/>
<sequence length="89" mass="9695">MARVEKEKTEVDGVEAEVDDDKEMAELFFTSLAEVVGDAGGATVFMQLLCQLLLISCQNLIQLVLESVFCCVSLESMVLCFVAHAAVHL</sequence>
<gene>
    <name evidence="1" type="ORF">Nepgr_002835</name>
</gene>
<dbReference type="EMBL" id="BSYO01000002">
    <property type="protein sequence ID" value="GMH00996.1"/>
    <property type="molecule type" value="Genomic_DNA"/>
</dbReference>
<protein>
    <submittedName>
        <fullName evidence="1">Uncharacterized protein</fullName>
    </submittedName>
</protein>
<reference evidence="1" key="1">
    <citation type="submission" date="2023-05" db="EMBL/GenBank/DDBJ databases">
        <title>Nepenthes gracilis genome sequencing.</title>
        <authorList>
            <person name="Fukushima K."/>
        </authorList>
    </citation>
    <scope>NUCLEOTIDE SEQUENCE</scope>
    <source>
        <strain evidence="1">SING2019-196</strain>
    </source>
</reference>
<accession>A0AAD3RYH7</accession>
<evidence type="ECO:0000313" key="1">
    <source>
        <dbReference type="EMBL" id="GMH00996.1"/>
    </source>
</evidence>
<name>A0AAD3RYH7_NEPGR</name>
<keyword evidence="2" id="KW-1185">Reference proteome</keyword>
<organism evidence="1 2">
    <name type="scientific">Nepenthes gracilis</name>
    <name type="common">Slender pitcher plant</name>
    <dbReference type="NCBI Taxonomy" id="150966"/>
    <lineage>
        <taxon>Eukaryota</taxon>
        <taxon>Viridiplantae</taxon>
        <taxon>Streptophyta</taxon>
        <taxon>Embryophyta</taxon>
        <taxon>Tracheophyta</taxon>
        <taxon>Spermatophyta</taxon>
        <taxon>Magnoliopsida</taxon>
        <taxon>eudicotyledons</taxon>
        <taxon>Gunneridae</taxon>
        <taxon>Pentapetalae</taxon>
        <taxon>Caryophyllales</taxon>
        <taxon>Nepenthaceae</taxon>
        <taxon>Nepenthes</taxon>
    </lineage>
</organism>
<comment type="caution">
    <text evidence="1">The sequence shown here is derived from an EMBL/GenBank/DDBJ whole genome shotgun (WGS) entry which is preliminary data.</text>
</comment>
<evidence type="ECO:0000313" key="2">
    <source>
        <dbReference type="Proteomes" id="UP001279734"/>
    </source>
</evidence>